<sequence>MFHKYLIVLSINAVLLSGCVSNNSLYYWGEYESVVRQSYVDPGSMDVQTQIEKLNVDLQKTEASGKKIAPGIYAHLGVLYAEQGKREQSRAAFLQEKSLFPESSILIDGMLNRVKENQGN</sequence>
<dbReference type="STRING" id="235205.BAZSYMB_SCAFFOLD00003_27"/>
<evidence type="ECO:0000313" key="2">
    <source>
        <dbReference type="Proteomes" id="UP000198559"/>
    </source>
</evidence>
<gene>
    <name evidence="1" type="ORF">BAZSYMB_SCAFFOLD00003_27</name>
</gene>
<dbReference type="PROSITE" id="PS51257">
    <property type="entry name" value="PROKAR_LIPOPROTEIN"/>
    <property type="match status" value="1"/>
</dbReference>
<dbReference type="InterPro" id="IPR014508">
    <property type="entry name" value="UCP020555_TPR-like"/>
</dbReference>
<organism evidence="1 2">
    <name type="scientific">Bathymodiolus azoricus thioautotrophic gill symbiont</name>
    <dbReference type="NCBI Taxonomy" id="235205"/>
    <lineage>
        <taxon>Bacteria</taxon>
        <taxon>Pseudomonadati</taxon>
        <taxon>Pseudomonadota</taxon>
        <taxon>Gammaproteobacteria</taxon>
        <taxon>sulfur-oxidizing symbionts</taxon>
    </lineage>
</organism>
<name>A0A1H6KES6_9GAMM</name>
<accession>A0A1H6KES6</accession>
<dbReference type="EMBL" id="CVUD02000109">
    <property type="protein sequence ID" value="SEH72050.1"/>
    <property type="molecule type" value="Genomic_DNA"/>
</dbReference>
<dbReference type="PIRSF" id="PIRSF020555">
    <property type="entry name" value="UCP020555"/>
    <property type="match status" value="1"/>
</dbReference>
<dbReference type="RefSeq" id="WP_139683086.1">
    <property type="nucleotide sequence ID" value="NZ_CAESAP020000204.1"/>
</dbReference>
<protein>
    <submittedName>
        <fullName evidence="1">Uncharacterized conserved protein with TPR-likerepeats</fullName>
    </submittedName>
</protein>
<evidence type="ECO:0000313" key="1">
    <source>
        <dbReference type="EMBL" id="SEH72050.1"/>
    </source>
</evidence>
<reference evidence="2" key="1">
    <citation type="submission" date="2016-06" db="EMBL/GenBank/DDBJ databases">
        <authorList>
            <person name="Petersen J."/>
            <person name="Sayavedra L."/>
        </authorList>
    </citation>
    <scope>NUCLEOTIDE SEQUENCE [LARGE SCALE GENOMIC DNA]</scope>
    <source>
        <strain evidence="2">BazSymB</strain>
    </source>
</reference>
<dbReference type="Pfam" id="PF16068">
    <property type="entry name" value="DUF4810"/>
    <property type="match status" value="1"/>
</dbReference>
<dbReference type="Proteomes" id="UP000198559">
    <property type="component" value="Unassembled WGS sequence"/>
</dbReference>
<proteinExistence type="predicted"/>
<dbReference type="AlphaFoldDB" id="A0A1H6KES6"/>